<gene>
    <name evidence="9" type="primary">LOC108509493</name>
</gene>
<feature type="transmembrane region" description="Helical" evidence="7">
    <location>
        <begin position="98"/>
        <end position="122"/>
    </location>
</feature>
<protein>
    <submittedName>
        <fullName evidence="9">Uncharacterized protein LOC108509493 isoform X1</fullName>
    </submittedName>
</protein>
<dbReference type="GeneID" id="108509493"/>
<keyword evidence="5 7" id="KW-0472">Membrane</keyword>
<feature type="region of interest" description="Disordered" evidence="6">
    <location>
        <begin position="188"/>
        <end position="218"/>
    </location>
</feature>
<feature type="transmembrane region" description="Helical" evidence="7">
    <location>
        <begin position="73"/>
        <end position="92"/>
    </location>
</feature>
<reference evidence="9" key="1">
    <citation type="submission" date="2025-08" db="UniProtKB">
        <authorList>
            <consortium name="RefSeq"/>
        </authorList>
    </citation>
    <scope>IDENTIFICATION</scope>
</reference>
<feature type="compositionally biased region" description="Low complexity" evidence="6">
    <location>
        <begin position="247"/>
        <end position="267"/>
    </location>
</feature>
<dbReference type="Proteomes" id="UP000504624">
    <property type="component" value="Unplaced"/>
</dbReference>
<evidence type="ECO:0000256" key="1">
    <source>
        <dbReference type="ARBA" id="ARBA00004141"/>
    </source>
</evidence>
<feature type="region of interest" description="Disordered" evidence="6">
    <location>
        <begin position="1"/>
        <end position="21"/>
    </location>
</feature>
<keyword evidence="8" id="KW-1185">Reference proteome</keyword>
<evidence type="ECO:0000256" key="3">
    <source>
        <dbReference type="ARBA" id="ARBA00022692"/>
    </source>
</evidence>
<organism evidence="8 9">
    <name type="scientific">Lepidothrix coronata</name>
    <name type="common">blue-crowned manakin</name>
    <dbReference type="NCBI Taxonomy" id="321398"/>
    <lineage>
        <taxon>Eukaryota</taxon>
        <taxon>Metazoa</taxon>
        <taxon>Chordata</taxon>
        <taxon>Craniata</taxon>
        <taxon>Vertebrata</taxon>
        <taxon>Euteleostomi</taxon>
        <taxon>Archelosauria</taxon>
        <taxon>Archosauria</taxon>
        <taxon>Dinosauria</taxon>
        <taxon>Saurischia</taxon>
        <taxon>Theropoda</taxon>
        <taxon>Coelurosauria</taxon>
        <taxon>Aves</taxon>
        <taxon>Neognathae</taxon>
        <taxon>Neoaves</taxon>
        <taxon>Telluraves</taxon>
        <taxon>Australaves</taxon>
        <taxon>Passeriformes</taxon>
        <taxon>Pipridae</taxon>
        <taxon>Lepidothrix</taxon>
    </lineage>
</organism>
<proteinExistence type="inferred from homology"/>
<evidence type="ECO:0000313" key="8">
    <source>
        <dbReference type="Proteomes" id="UP000504624"/>
    </source>
</evidence>
<dbReference type="AlphaFoldDB" id="A0A6J0J852"/>
<evidence type="ECO:0000256" key="5">
    <source>
        <dbReference type="ARBA" id="ARBA00023136"/>
    </source>
</evidence>
<evidence type="ECO:0000256" key="2">
    <source>
        <dbReference type="ARBA" id="ARBA00009565"/>
    </source>
</evidence>
<sequence>MQPLTSRRPANGRRAGRGVAGGVWRGRPRWERGCSGGVPAPPDLSMQGMGSLRLGNRAVMYTAETLSKGKNRVMGTIQIMTGFLHIGFGIVLTTLTSLYTSVFVIGEIPFLGGVSFIISGCLSIGAEKSPTECAVKGSQTMNVISAIFALLGIVAFIVDLNLNVLYHSSLDYHGYLVLVGPSGDDSPFGSIREPEKRRDGGLGALAEPGVRRERRGEPQSAAWSGIFLLPGASRGGADGVFPPPPWSSQGTGFPSCSSSSPSWNSASPWPPPTSGAGPPGSAPTSWLLLKSDTGMGSCLHRSQIQGYGIVFPLGYAGPTPPKASEPPPNPHSPAHPSAPVPGLRGIPCWLLREGASPRGTLAEFPPINPQWDSGIHSCQDSGLPGVPVAWSDPDAWIHRTVYLGSSRVGLVLSWE</sequence>
<feature type="region of interest" description="Disordered" evidence="6">
    <location>
        <begin position="318"/>
        <end position="339"/>
    </location>
</feature>
<feature type="transmembrane region" description="Helical" evidence="7">
    <location>
        <begin position="143"/>
        <end position="166"/>
    </location>
</feature>
<evidence type="ECO:0000256" key="7">
    <source>
        <dbReference type="SAM" id="Phobius"/>
    </source>
</evidence>
<dbReference type="RefSeq" id="XP_017694431.1">
    <property type="nucleotide sequence ID" value="XM_017838942.1"/>
</dbReference>
<dbReference type="GO" id="GO:0007166">
    <property type="term" value="P:cell surface receptor signaling pathway"/>
    <property type="evidence" value="ECO:0007669"/>
    <property type="project" value="TreeGrafter"/>
</dbReference>
<dbReference type="InterPro" id="IPR030417">
    <property type="entry name" value="MS4A"/>
</dbReference>
<keyword evidence="4 7" id="KW-1133">Transmembrane helix</keyword>
<dbReference type="GO" id="GO:0005886">
    <property type="term" value="C:plasma membrane"/>
    <property type="evidence" value="ECO:0007669"/>
    <property type="project" value="TreeGrafter"/>
</dbReference>
<evidence type="ECO:0000313" key="9">
    <source>
        <dbReference type="RefSeq" id="XP_017694431.1"/>
    </source>
</evidence>
<evidence type="ECO:0000256" key="4">
    <source>
        <dbReference type="ARBA" id="ARBA00022989"/>
    </source>
</evidence>
<keyword evidence="3 7" id="KW-0812">Transmembrane</keyword>
<accession>A0A6J0J852</accession>
<dbReference type="PANTHER" id="PTHR23320">
    <property type="entry name" value="MEMBRANE-SPANNING 4-DOMAINS SUBFAMILY A MS4A -RELATED"/>
    <property type="match status" value="1"/>
</dbReference>
<dbReference type="InterPro" id="IPR007237">
    <property type="entry name" value="CD20-like"/>
</dbReference>
<dbReference type="Pfam" id="PF04103">
    <property type="entry name" value="CD20"/>
    <property type="match status" value="1"/>
</dbReference>
<feature type="region of interest" description="Disordered" evidence="6">
    <location>
        <begin position="238"/>
        <end position="288"/>
    </location>
</feature>
<dbReference type="PANTHER" id="PTHR23320:SF155">
    <property type="entry name" value="MEMBRANE-SPANNING 4-DOMAINS SUBFAMILY A MEMBER 8"/>
    <property type="match status" value="1"/>
</dbReference>
<comment type="similarity">
    <text evidence="2">Belongs to the MS4A family.</text>
</comment>
<name>A0A6J0J852_9PASS</name>
<evidence type="ECO:0000256" key="6">
    <source>
        <dbReference type="SAM" id="MobiDB-lite"/>
    </source>
</evidence>
<comment type="subcellular location">
    <subcellularLocation>
        <location evidence="1">Membrane</location>
        <topology evidence="1">Multi-pass membrane protein</topology>
    </subcellularLocation>
</comment>
<dbReference type="OrthoDB" id="8951938at2759"/>